<proteinExistence type="predicted"/>
<dbReference type="EMBL" id="JAFMPT010000014">
    <property type="protein sequence ID" value="MCC1485037.1"/>
    <property type="molecule type" value="Genomic_DNA"/>
</dbReference>
<accession>A0ABS8ERV1</accession>
<organism evidence="1 2">
    <name type="scientific">Winogradskyella immobilis</name>
    <dbReference type="NCBI Taxonomy" id="2816852"/>
    <lineage>
        <taxon>Bacteria</taxon>
        <taxon>Pseudomonadati</taxon>
        <taxon>Bacteroidota</taxon>
        <taxon>Flavobacteriia</taxon>
        <taxon>Flavobacteriales</taxon>
        <taxon>Flavobacteriaceae</taxon>
        <taxon>Winogradskyella</taxon>
    </lineage>
</organism>
<comment type="caution">
    <text evidence="1">The sequence shown here is derived from an EMBL/GenBank/DDBJ whole genome shotgun (WGS) entry which is preliminary data.</text>
</comment>
<protein>
    <submittedName>
        <fullName evidence="1">Peptidyl-prolyl cis-trans isomerase</fullName>
    </submittedName>
</protein>
<dbReference type="PROSITE" id="PS51257">
    <property type="entry name" value="PROKAR_LIPOPROTEIN"/>
    <property type="match status" value="1"/>
</dbReference>
<evidence type="ECO:0000313" key="1">
    <source>
        <dbReference type="EMBL" id="MCC1485037.1"/>
    </source>
</evidence>
<gene>
    <name evidence="1" type="ORF">J1C55_10590</name>
</gene>
<evidence type="ECO:0000313" key="2">
    <source>
        <dbReference type="Proteomes" id="UP000778797"/>
    </source>
</evidence>
<keyword evidence="2" id="KW-1185">Reference proteome</keyword>
<keyword evidence="1" id="KW-0413">Isomerase</keyword>
<dbReference type="GO" id="GO:0016853">
    <property type="term" value="F:isomerase activity"/>
    <property type="evidence" value="ECO:0007669"/>
    <property type="project" value="UniProtKB-KW"/>
</dbReference>
<name>A0ABS8ERV1_9FLAO</name>
<dbReference type="Proteomes" id="UP000778797">
    <property type="component" value="Unassembled WGS sequence"/>
</dbReference>
<sequence>MKLKNLVIIILILTVFTSCNFYKNEAKENAIARVGDNYLYTSDLNGVIPENASKTDSAIIANSYINRWASALLLMDKAQVNLPVSQQNNFEDLVSQYKNDLYTNAYLEALVTKTIDTLVGDSEAKLFYEKNKESFKLNDDLIKFRYVNIPQNAVNIEEIEDRFKSFEYKDKMFLDSISVQFKTYSLNDSTWIKANQVIVKVPVITQKNKQELLKKSNFIRLKDSLNLYLIQINEVLSQNDYAPLDYVKPSINQIVINKRKLELIKELENDITKDAIKNKQFEIYD</sequence>
<reference evidence="2" key="1">
    <citation type="submission" date="2021-03" db="EMBL/GenBank/DDBJ databases">
        <title>Genome of Cognatishimia sp. F0-27.</title>
        <authorList>
            <person name="Ping X."/>
        </authorList>
    </citation>
    <scope>NUCLEOTIDE SEQUENCE [LARGE SCALE GENOMIC DNA]</scope>
    <source>
        <strain evidence="2">E313</strain>
    </source>
</reference>
<reference evidence="2" key="2">
    <citation type="submission" date="2023-07" db="EMBL/GenBank/DDBJ databases">
        <title>Genome of Winogradskyella sp. E313.</title>
        <authorList>
            <person name="Zhou Y."/>
        </authorList>
    </citation>
    <scope>NUCLEOTIDE SEQUENCE [LARGE SCALE GENOMIC DNA]</scope>
    <source>
        <strain evidence="2">E313</strain>
    </source>
</reference>